<organism evidence="1 2">
    <name type="scientific">Deinococcus budaensis</name>
    <dbReference type="NCBI Taxonomy" id="1665626"/>
    <lineage>
        <taxon>Bacteria</taxon>
        <taxon>Thermotogati</taxon>
        <taxon>Deinococcota</taxon>
        <taxon>Deinococci</taxon>
        <taxon>Deinococcales</taxon>
        <taxon>Deinococcaceae</taxon>
        <taxon>Deinococcus</taxon>
    </lineage>
</organism>
<comment type="caution">
    <text evidence="1">The sequence shown here is derived from an EMBL/GenBank/DDBJ whole genome shotgun (WGS) entry which is preliminary data.</text>
</comment>
<dbReference type="AlphaFoldDB" id="A0A7W8GFC6"/>
<name>A0A7W8GFC6_9DEIO</name>
<evidence type="ECO:0000313" key="1">
    <source>
        <dbReference type="EMBL" id="MBB5234329.1"/>
    </source>
</evidence>
<accession>A0A7W8GFC6</accession>
<dbReference type="Proteomes" id="UP000525389">
    <property type="component" value="Unassembled WGS sequence"/>
</dbReference>
<reference evidence="1 2" key="1">
    <citation type="submission" date="2020-08" db="EMBL/GenBank/DDBJ databases">
        <title>Genomic Encyclopedia of Type Strains, Phase IV (KMG-IV): sequencing the most valuable type-strain genomes for metagenomic binning, comparative biology and taxonomic classification.</title>
        <authorList>
            <person name="Goeker M."/>
        </authorList>
    </citation>
    <scope>NUCLEOTIDE SEQUENCE [LARGE SCALE GENOMIC DNA]</scope>
    <source>
        <strain evidence="1 2">DSM 101791</strain>
    </source>
</reference>
<keyword evidence="2" id="KW-1185">Reference proteome</keyword>
<protein>
    <submittedName>
        <fullName evidence="1">Uncharacterized protein</fullName>
    </submittedName>
</protein>
<evidence type="ECO:0000313" key="2">
    <source>
        <dbReference type="Proteomes" id="UP000525389"/>
    </source>
</evidence>
<sequence>MRGVLVANARMARLGGGRLAVLAGTGVARGMQLAAQLGLLDAARVIPEVGNGAGAVEVHALHSRNLGEIPLQVRELGTVIAILEGDFQNSGQAGTASGMAMVGLVWSGHFFTAFPPRCV</sequence>
<dbReference type="RefSeq" id="WP_246363234.1">
    <property type="nucleotide sequence ID" value="NZ_JACHFN010000005.1"/>
</dbReference>
<dbReference type="EMBL" id="JACHFN010000005">
    <property type="protein sequence ID" value="MBB5234329.1"/>
    <property type="molecule type" value="Genomic_DNA"/>
</dbReference>
<gene>
    <name evidence="1" type="ORF">HNQ09_001767</name>
</gene>
<proteinExistence type="predicted"/>